<evidence type="ECO:0000256" key="2">
    <source>
        <dbReference type="ARBA" id="ARBA00022603"/>
    </source>
</evidence>
<dbReference type="AlphaFoldDB" id="A0A813KZ08"/>
<evidence type="ECO:0000256" key="1">
    <source>
        <dbReference type="ARBA" id="ARBA00008361"/>
    </source>
</evidence>
<evidence type="ECO:0000256" key="3">
    <source>
        <dbReference type="ARBA" id="ARBA00022679"/>
    </source>
</evidence>
<protein>
    <recommendedName>
        <fullName evidence="6">Methyltransferase type 11 domain-containing protein</fullName>
    </recommendedName>
</protein>
<name>A0A813KZ08_POLGL</name>
<dbReference type="InterPro" id="IPR029063">
    <property type="entry name" value="SAM-dependent_MTases_sf"/>
</dbReference>
<dbReference type="SUPFAM" id="SSF53335">
    <property type="entry name" value="S-adenosyl-L-methionine-dependent methyltransferases"/>
    <property type="match status" value="1"/>
</dbReference>
<comment type="caution">
    <text evidence="4">The sequence shown here is derived from an EMBL/GenBank/DDBJ whole genome shotgun (WGS) entry which is preliminary data.</text>
</comment>
<reference evidence="4" key="1">
    <citation type="submission" date="2021-02" db="EMBL/GenBank/DDBJ databases">
        <authorList>
            <person name="Dougan E. K."/>
            <person name="Rhodes N."/>
            <person name="Thang M."/>
            <person name="Chan C."/>
        </authorList>
    </citation>
    <scope>NUCLEOTIDE SEQUENCE</scope>
</reference>
<proteinExistence type="inferred from homology"/>
<keyword evidence="3" id="KW-0808">Transferase</keyword>
<evidence type="ECO:0000313" key="4">
    <source>
        <dbReference type="EMBL" id="CAE8711613.1"/>
    </source>
</evidence>
<sequence length="353" mass="37493">MDSSVPWTVRALDGCHGQFQAEGSASTYPGLPAVSQSALEWDRYYRRSLARRGGLRGEDCYCTAECLRDFLLSRDLLPDGEAGQILVVGSGASDVPALLAAATPTSTPTSTGRRSGGGNVTAVDVSEAVISWMAARHPEVHWLLADASQLDAAWDGRFALLVDKGLLGATSTEDTVAATLAATSMAVPQQSDGFLSEYRRVLAPGGWAVVVMPSGAVDPPWFGEAVRNEGWSVVRSRAELEGGTVYALQKRNNNNNNNDNNNNTPPLAKGLQGAPSWVAGVEASRHKVVVRTAGLGQHERQQVKLHVSDAAAVLELDEGSLRDGSTHSSFQVQLPGPAIAAKWFRNCLEISCS</sequence>
<dbReference type="CDD" id="cd02440">
    <property type="entry name" value="AdoMet_MTases"/>
    <property type="match status" value="1"/>
</dbReference>
<dbReference type="InterPro" id="IPR051419">
    <property type="entry name" value="Lys/N-term_MeTrsfase_sf"/>
</dbReference>
<evidence type="ECO:0000313" key="5">
    <source>
        <dbReference type="Proteomes" id="UP000626109"/>
    </source>
</evidence>
<dbReference type="Proteomes" id="UP000626109">
    <property type="component" value="Unassembled WGS sequence"/>
</dbReference>
<organism evidence="4 5">
    <name type="scientific">Polarella glacialis</name>
    <name type="common">Dinoflagellate</name>
    <dbReference type="NCBI Taxonomy" id="89957"/>
    <lineage>
        <taxon>Eukaryota</taxon>
        <taxon>Sar</taxon>
        <taxon>Alveolata</taxon>
        <taxon>Dinophyceae</taxon>
        <taxon>Suessiales</taxon>
        <taxon>Suessiaceae</taxon>
        <taxon>Polarella</taxon>
    </lineage>
</organism>
<gene>
    <name evidence="4" type="ORF">PGLA2088_LOCUS36570</name>
</gene>
<dbReference type="Gene3D" id="3.40.50.150">
    <property type="entry name" value="Vaccinia Virus protein VP39"/>
    <property type="match status" value="1"/>
</dbReference>
<accession>A0A813KZ08</accession>
<dbReference type="GO" id="GO:0032259">
    <property type="term" value="P:methylation"/>
    <property type="evidence" value="ECO:0007669"/>
    <property type="project" value="UniProtKB-KW"/>
</dbReference>
<evidence type="ECO:0008006" key="6">
    <source>
        <dbReference type="Google" id="ProtNLM"/>
    </source>
</evidence>
<dbReference type="PANTHER" id="PTHR12176">
    <property type="entry name" value="SAM-DEPENDENT METHYLTRANSFERASE SUPERFAMILY PROTEIN"/>
    <property type="match status" value="1"/>
</dbReference>
<dbReference type="EMBL" id="CAJNNW010032183">
    <property type="protein sequence ID" value="CAE8711613.1"/>
    <property type="molecule type" value="Genomic_DNA"/>
</dbReference>
<comment type="similarity">
    <text evidence="1">Belongs to the methyltransferase superfamily.</text>
</comment>
<dbReference type="GO" id="GO:0008168">
    <property type="term" value="F:methyltransferase activity"/>
    <property type="evidence" value="ECO:0007669"/>
    <property type="project" value="UniProtKB-KW"/>
</dbReference>
<keyword evidence="2" id="KW-0489">Methyltransferase</keyword>